<evidence type="ECO:0000313" key="2">
    <source>
        <dbReference type="Proteomes" id="UP000663834"/>
    </source>
</evidence>
<dbReference type="SUPFAM" id="SSF54928">
    <property type="entry name" value="RNA-binding domain, RBD"/>
    <property type="match status" value="1"/>
</dbReference>
<dbReference type="AlphaFoldDB" id="A0A816EVR8"/>
<name>A0A816EVR8_9BILA</name>
<protein>
    <recommendedName>
        <fullName evidence="3">RRM domain-containing protein</fullName>
    </recommendedName>
</protein>
<dbReference type="GO" id="GO:0003676">
    <property type="term" value="F:nucleic acid binding"/>
    <property type="evidence" value="ECO:0007669"/>
    <property type="project" value="InterPro"/>
</dbReference>
<organism evidence="1 2">
    <name type="scientific">Rotaria magnacalcarata</name>
    <dbReference type="NCBI Taxonomy" id="392030"/>
    <lineage>
        <taxon>Eukaryota</taxon>
        <taxon>Metazoa</taxon>
        <taxon>Spiralia</taxon>
        <taxon>Gnathifera</taxon>
        <taxon>Rotifera</taxon>
        <taxon>Eurotatoria</taxon>
        <taxon>Bdelloidea</taxon>
        <taxon>Philodinida</taxon>
        <taxon>Philodinidae</taxon>
        <taxon>Rotaria</taxon>
    </lineage>
</organism>
<comment type="caution">
    <text evidence="1">The sequence shown here is derived from an EMBL/GenBank/DDBJ whole genome shotgun (WGS) entry which is preliminary data.</text>
</comment>
<gene>
    <name evidence="1" type="ORF">KQP761_LOCUS31489</name>
</gene>
<evidence type="ECO:0008006" key="3">
    <source>
        <dbReference type="Google" id="ProtNLM"/>
    </source>
</evidence>
<dbReference type="EMBL" id="CAJNOW010017505">
    <property type="protein sequence ID" value="CAF1658292.1"/>
    <property type="molecule type" value="Genomic_DNA"/>
</dbReference>
<reference evidence="1" key="1">
    <citation type="submission" date="2021-02" db="EMBL/GenBank/DDBJ databases">
        <authorList>
            <person name="Nowell W R."/>
        </authorList>
    </citation>
    <scope>NUCLEOTIDE SEQUENCE</scope>
</reference>
<sequence length="253" mass="29562">MAKNQEEPTDRALLLDVHTAISENELRKQLLTTYKGIIHVHRCIDTTDNLKTPKQLVQIHFQSTKQAEEFIENGWIPVGNLRCRVKALQPSIPVQKENKRNKESGNQSEILIEEDQVSHKILVHDVPTDIAENDLKKKLVQVYQGVKHVKRWYSRNEPSIPTENVQIDFESPENTKAILQKGFINIGQLYWPVTALKSRKHQQNQVESESQQLYQSRIFFEEDLLETFEDQKKQLNDLMFRYNALLNEAIQHL</sequence>
<evidence type="ECO:0000313" key="1">
    <source>
        <dbReference type="EMBL" id="CAF1658292.1"/>
    </source>
</evidence>
<proteinExistence type="predicted"/>
<dbReference type="OrthoDB" id="6657230at2759"/>
<dbReference type="InterPro" id="IPR035979">
    <property type="entry name" value="RBD_domain_sf"/>
</dbReference>
<dbReference type="Proteomes" id="UP000663834">
    <property type="component" value="Unassembled WGS sequence"/>
</dbReference>
<accession>A0A816EVR8</accession>